<reference evidence="4 5" key="1">
    <citation type="submission" date="2015-09" db="EMBL/GenBank/DDBJ databases">
        <title>Complete genome sequence of Defluviimonas alba cai42t isolated from an oilfield in Xinjiang.</title>
        <authorList>
            <person name="Geng S."/>
            <person name="Pan X."/>
            <person name="Wu X."/>
        </authorList>
    </citation>
    <scope>NUCLEOTIDE SEQUENCE [LARGE SCALE GENOMIC DNA]</scope>
    <source>
        <strain evidence="5">cai42</strain>
    </source>
</reference>
<dbReference type="KEGG" id="daa:AKL17_1178"/>
<dbReference type="Pfam" id="PF00080">
    <property type="entry name" value="Sod_Cu"/>
    <property type="match status" value="1"/>
</dbReference>
<evidence type="ECO:0000256" key="2">
    <source>
        <dbReference type="SAM" id="SignalP"/>
    </source>
</evidence>
<dbReference type="RefSeq" id="WP_066811513.1">
    <property type="nucleotide sequence ID" value="NZ_CP012661.1"/>
</dbReference>
<dbReference type="Proteomes" id="UP000076128">
    <property type="component" value="Chromosome"/>
</dbReference>
<evidence type="ECO:0000256" key="1">
    <source>
        <dbReference type="ARBA" id="ARBA00010457"/>
    </source>
</evidence>
<keyword evidence="2" id="KW-0732">Signal</keyword>
<evidence type="ECO:0000259" key="3">
    <source>
        <dbReference type="Pfam" id="PF00080"/>
    </source>
</evidence>
<evidence type="ECO:0000313" key="5">
    <source>
        <dbReference type="Proteomes" id="UP000076128"/>
    </source>
</evidence>
<dbReference type="GO" id="GO:0005507">
    <property type="term" value="F:copper ion binding"/>
    <property type="evidence" value="ECO:0007669"/>
    <property type="project" value="InterPro"/>
</dbReference>
<dbReference type="InterPro" id="IPR024134">
    <property type="entry name" value="SOD_Cu/Zn_/chaperone"/>
</dbReference>
<keyword evidence="5" id="KW-1185">Reference proteome</keyword>
<sequence length="186" mass="18998">MLRTAIPAALLTASFALPAAAQQAPAQETPTVPAPDMPAAAASFIDATGSQIGSATLTGTPHGVLIGLEIDGLPAGKWVAFHIHEGETCEHDHRFDSAGGHLNLTGTDHGYFNDTGPHSGDMPNQYVASDGLLKAEVFNGYVSLDGGPTSVLGKTLMIHAEPDDYVSQPAGAAGERLACAVIEAAS</sequence>
<feature type="chain" id="PRO_5007811324" evidence="2">
    <location>
        <begin position="27"/>
        <end position="186"/>
    </location>
</feature>
<evidence type="ECO:0000313" key="4">
    <source>
        <dbReference type="EMBL" id="AMY68434.1"/>
    </source>
</evidence>
<dbReference type="PATRIC" id="fig|1335048.3.peg.1218"/>
<dbReference type="InterPro" id="IPR036423">
    <property type="entry name" value="SOD-like_Cu/Zn_dom_sf"/>
</dbReference>
<feature type="signal peptide" evidence="2">
    <location>
        <begin position="1"/>
        <end position="26"/>
    </location>
</feature>
<dbReference type="STRING" id="1335048.AKL17_1178"/>
<feature type="domain" description="Superoxide dismutase copper/zinc binding" evidence="3">
    <location>
        <begin position="53"/>
        <end position="182"/>
    </location>
</feature>
<protein>
    <submittedName>
        <fullName evidence="4">Superoxide dismutase protein</fullName>
    </submittedName>
</protein>
<comment type="similarity">
    <text evidence="1">Belongs to the Cu-Zn superoxide dismutase family.</text>
</comment>
<organism evidence="4 5">
    <name type="scientific">Frigidibacter mobilis</name>
    <dbReference type="NCBI Taxonomy" id="1335048"/>
    <lineage>
        <taxon>Bacteria</taxon>
        <taxon>Pseudomonadati</taxon>
        <taxon>Pseudomonadota</taxon>
        <taxon>Alphaproteobacteria</taxon>
        <taxon>Rhodobacterales</taxon>
        <taxon>Paracoccaceae</taxon>
        <taxon>Frigidibacter</taxon>
    </lineage>
</organism>
<dbReference type="SUPFAM" id="SSF49329">
    <property type="entry name" value="Cu,Zn superoxide dismutase-like"/>
    <property type="match status" value="1"/>
</dbReference>
<accession>A0A159Z2U0</accession>
<dbReference type="InterPro" id="IPR001424">
    <property type="entry name" value="SOD_Cu_Zn_dom"/>
</dbReference>
<dbReference type="OrthoDB" id="5431326at2"/>
<name>A0A159Z2U0_9RHOB</name>
<dbReference type="PANTHER" id="PTHR10003">
    <property type="entry name" value="SUPEROXIDE DISMUTASE CU-ZN -RELATED"/>
    <property type="match status" value="1"/>
</dbReference>
<dbReference type="EMBL" id="CP012661">
    <property type="protein sequence ID" value="AMY68434.1"/>
    <property type="molecule type" value="Genomic_DNA"/>
</dbReference>
<dbReference type="AlphaFoldDB" id="A0A159Z2U0"/>
<gene>
    <name evidence="4" type="ORF">AKL17_1178</name>
</gene>
<proteinExistence type="inferred from homology"/>
<dbReference type="Gene3D" id="2.60.40.200">
    <property type="entry name" value="Superoxide dismutase, copper/zinc binding domain"/>
    <property type="match status" value="1"/>
</dbReference>
<dbReference type="GO" id="GO:0006801">
    <property type="term" value="P:superoxide metabolic process"/>
    <property type="evidence" value="ECO:0007669"/>
    <property type="project" value="InterPro"/>
</dbReference>